<feature type="region of interest" description="Disordered" evidence="1">
    <location>
        <begin position="144"/>
        <end position="165"/>
    </location>
</feature>
<dbReference type="AlphaFoldDB" id="A0A1S8B1L1"/>
<protein>
    <submittedName>
        <fullName evidence="2">Uncharacterized protein</fullName>
    </submittedName>
</protein>
<accession>A0A1S8B1L1</accession>
<dbReference type="EMBL" id="LWLN01000001">
    <property type="protein sequence ID" value="OLZ42514.1"/>
    <property type="molecule type" value="Genomic_DNA"/>
</dbReference>
<name>A0A1S8B1L1_9EURY</name>
<gene>
    <name evidence="2" type="ORF">A6E15_16780</name>
</gene>
<evidence type="ECO:0000256" key="1">
    <source>
        <dbReference type="SAM" id="MobiDB-lite"/>
    </source>
</evidence>
<dbReference type="Proteomes" id="UP000189370">
    <property type="component" value="Unassembled WGS sequence"/>
</dbReference>
<reference evidence="3" key="1">
    <citation type="submission" date="2016-04" db="EMBL/GenBank/DDBJ databases">
        <authorList>
            <person name="Chen S.-C."/>
            <person name="Lai M.-C."/>
        </authorList>
    </citation>
    <scope>NUCLEOTIDE SEQUENCE [LARGE SCALE GENOMIC DNA]</scope>
    <source>
        <strain evidence="3">AB14</strain>
    </source>
</reference>
<evidence type="ECO:0000313" key="3">
    <source>
        <dbReference type="Proteomes" id="UP000189370"/>
    </source>
</evidence>
<comment type="caution">
    <text evidence="2">The sequence shown here is derived from an EMBL/GenBank/DDBJ whole genome shotgun (WGS) entry which is preliminary data.</text>
</comment>
<organism evidence="2 3">
    <name type="scientific">Natrinema saccharevitans</name>
    <dbReference type="NCBI Taxonomy" id="301967"/>
    <lineage>
        <taxon>Archaea</taxon>
        <taxon>Methanobacteriati</taxon>
        <taxon>Methanobacteriota</taxon>
        <taxon>Stenosarchaea group</taxon>
        <taxon>Halobacteria</taxon>
        <taxon>Halobacteriales</taxon>
        <taxon>Natrialbaceae</taxon>
        <taxon>Natrinema</taxon>
    </lineage>
</organism>
<sequence>MKFKKVDSEDHGEISPYKFGHFAIYMLLGSLCYRITGERHRCRTNCEIGILVTKDIREHEQTFQKPTHEPRTGLCYELIGDFQLVGEIGSYENAYHRAEQYYETVDNPHQWSVEPEFEIQMIVLLELADSIDYKISDSEKRIYATSHSSTESNTNAITSNRFSIR</sequence>
<evidence type="ECO:0000313" key="2">
    <source>
        <dbReference type="EMBL" id="OLZ42514.1"/>
    </source>
</evidence>
<feature type="compositionally biased region" description="Polar residues" evidence="1">
    <location>
        <begin position="145"/>
        <end position="165"/>
    </location>
</feature>
<proteinExistence type="predicted"/>
<keyword evidence="3" id="KW-1185">Reference proteome</keyword>